<name>A0ABQ6IHK4_9MICO</name>
<evidence type="ECO:0000256" key="4">
    <source>
        <dbReference type="ARBA" id="ARBA00023136"/>
    </source>
</evidence>
<keyword evidence="8" id="KW-1185">Reference proteome</keyword>
<evidence type="ECO:0000256" key="5">
    <source>
        <dbReference type="SAM" id="MobiDB-lite"/>
    </source>
</evidence>
<keyword evidence="2 6" id="KW-0812">Transmembrane</keyword>
<protein>
    <recommendedName>
        <fullName evidence="9">Energy-coupling factor transporter transmembrane protein EcfT</fullName>
    </recommendedName>
</protein>
<proteinExistence type="predicted"/>
<dbReference type="Pfam" id="PF02361">
    <property type="entry name" value="CbiQ"/>
    <property type="match status" value="1"/>
</dbReference>
<feature type="compositionally biased region" description="Polar residues" evidence="5">
    <location>
        <begin position="206"/>
        <end position="217"/>
    </location>
</feature>
<keyword evidence="3 6" id="KW-1133">Transmembrane helix</keyword>
<gene>
    <name evidence="7" type="ORF">GCM10025876_35770</name>
</gene>
<comment type="caution">
    <text evidence="7">The sequence shown here is derived from an EMBL/GenBank/DDBJ whole genome shotgun (WGS) entry which is preliminary data.</text>
</comment>
<reference evidence="8" key="1">
    <citation type="journal article" date="2019" name="Int. J. Syst. Evol. Microbiol.">
        <title>The Global Catalogue of Microorganisms (GCM) 10K type strain sequencing project: providing services to taxonomists for standard genome sequencing and annotation.</title>
        <authorList>
            <consortium name="The Broad Institute Genomics Platform"/>
            <consortium name="The Broad Institute Genome Sequencing Center for Infectious Disease"/>
            <person name="Wu L."/>
            <person name="Ma J."/>
        </authorList>
    </citation>
    <scope>NUCLEOTIDE SEQUENCE [LARGE SCALE GENOMIC DNA]</scope>
    <source>
        <strain evidence="8">NBRC 112299</strain>
    </source>
</reference>
<feature type="transmembrane region" description="Helical" evidence="6">
    <location>
        <begin position="53"/>
        <end position="75"/>
    </location>
</feature>
<dbReference type="CDD" id="cd16914">
    <property type="entry name" value="EcfT"/>
    <property type="match status" value="1"/>
</dbReference>
<accession>A0ABQ6IHK4</accession>
<evidence type="ECO:0000256" key="1">
    <source>
        <dbReference type="ARBA" id="ARBA00004141"/>
    </source>
</evidence>
<evidence type="ECO:0000256" key="6">
    <source>
        <dbReference type="SAM" id="Phobius"/>
    </source>
</evidence>
<evidence type="ECO:0008006" key="9">
    <source>
        <dbReference type="Google" id="ProtNLM"/>
    </source>
</evidence>
<evidence type="ECO:0000313" key="8">
    <source>
        <dbReference type="Proteomes" id="UP001157125"/>
    </source>
</evidence>
<dbReference type="InterPro" id="IPR003339">
    <property type="entry name" value="ABC/ECF_trnsptr_transmembrane"/>
</dbReference>
<dbReference type="RefSeq" id="WP_284329091.1">
    <property type="nucleotide sequence ID" value="NZ_BSUN01000001.1"/>
</dbReference>
<comment type="subcellular location">
    <subcellularLocation>
        <location evidence="1">Membrane</location>
        <topology evidence="1">Multi-pass membrane protein</topology>
    </subcellularLocation>
</comment>
<dbReference type="Proteomes" id="UP001157125">
    <property type="component" value="Unassembled WGS sequence"/>
</dbReference>
<evidence type="ECO:0000256" key="2">
    <source>
        <dbReference type="ARBA" id="ARBA00022692"/>
    </source>
</evidence>
<sequence>MAACLLLLVSTQPPARTTAVAMAGTLVVAALTSAIHVWRGDWSRAIDVSADLIAVVALALAIAASTSMTAMLDLVSSLARPIRAVLPPETLGLMFALLLRALPEVAEIYLESRQAARARGFDRNLRALLYPTTTRTVGFALDLGQAIHARGIGEEGDQVESGRRRERRSRRSVAAQHSIAPEVAPPSEAPTARPSRAKTPPARPHTSPSTDASKPVE</sequence>
<dbReference type="EMBL" id="BSUN01000001">
    <property type="protein sequence ID" value="GMA37373.1"/>
    <property type="molecule type" value="Genomic_DNA"/>
</dbReference>
<feature type="region of interest" description="Disordered" evidence="5">
    <location>
        <begin position="154"/>
        <end position="217"/>
    </location>
</feature>
<keyword evidence="4 6" id="KW-0472">Membrane</keyword>
<evidence type="ECO:0000256" key="3">
    <source>
        <dbReference type="ARBA" id="ARBA00022989"/>
    </source>
</evidence>
<organism evidence="7 8">
    <name type="scientific">Demequina litorisediminis</name>
    <dbReference type="NCBI Taxonomy" id="1849022"/>
    <lineage>
        <taxon>Bacteria</taxon>
        <taxon>Bacillati</taxon>
        <taxon>Actinomycetota</taxon>
        <taxon>Actinomycetes</taxon>
        <taxon>Micrococcales</taxon>
        <taxon>Demequinaceae</taxon>
        <taxon>Demequina</taxon>
    </lineage>
</organism>
<evidence type="ECO:0000313" key="7">
    <source>
        <dbReference type="EMBL" id="GMA37373.1"/>
    </source>
</evidence>